<dbReference type="GO" id="GO:0003677">
    <property type="term" value="F:DNA binding"/>
    <property type="evidence" value="ECO:0007669"/>
    <property type="project" value="UniProtKB-KW"/>
</dbReference>
<dbReference type="InterPro" id="IPR050397">
    <property type="entry name" value="Env_Response_Regulators"/>
</dbReference>
<keyword evidence="7" id="KW-1185">Reference proteome</keyword>
<dbReference type="PANTHER" id="PTHR24567">
    <property type="entry name" value="CRP FAMILY TRANSCRIPTIONAL REGULATORY PROTEIN"/>
    <property type="match status" value="1"/>
</dbReference>
<dbReference type="AlphaFoldDB" id="A0A2G1QLV0"/>
<evidence type="ECO:0000256" key="3">
    <source>
        <dbReference type="ARBA" id="ARBA00023163"/>
    </source>
</evidence>
<evidence type="ECO:0000256" key="1">
    <source>
        <dbReference type="ARBA" id="ARBA00023015"/>
    </source>
</evidence>
<feature type="domain" description="Cyclic nucleotide-binding" evidence="4">
    <location>
        <begin position="13"/>
        <end position="133"/>
    </location>
</feature>
<protein>
    <submittedName>
        <fullName evidence="6">Crp/Fnr family transcriptional regulator</fullName>
    </submittedName>
</protein>
<keyword evidence="3" id="KW-0804">Transcription</keyword>
<dbReference type="Gene3D" id="2.60.120.10">
    <property type="entry name" value="Jelly Rolls"/>
    <property type="match status" value="1"/>
</dbReference>
<comment type="caution">
    <text evidence="6">The sequence shown here is derived from an EMBL/GenBank/DDBJ whole genome shotgun (WGS) entry which is preliminary data.</text>
</comment>
<dbReference type="SMART" id="SM00419">
    <property type="entry name" value="HTH_CRP"/>
    <property type="match status" value="1"/>
</dbReference>
<dbReference type="Proteomes" id="UP000221168">
    <property type="component" value="Unassembled WGS sequence"/>
</dbReference>
<dbReference type="InterPro" id="IPR018490">
    <property type="entry name" value="cNMP-bd_dom_sf"/>
</dbReference>
<dbReference type="InterPro" id="IPR036388">
    <property type="entry name" value="WH-like_DNA-bd_sf"/>
</dbReference>
<sequence length="224" mass="25137">MNGKVDFVRGFIWAGDLTESELQRAALGVTERTYEKGAYICHRGDRLGHWGGIVEGLIKMSTIGRSGKAVTFAGLGNGAWFGEGSVIKDEARKYDLVALRETRLALMNRATFMWLYENSIGFNHYLLRQINERLSQFIATVEHDRILDSKARVARNLSWLFNPVLYPGVVETIEITQDELALLTGVSRAVTNRSLGELQDEGLLRVEHGRITVLDVQGLMFYGD</sequence>
<name>A0A2G1QLV0_9HYPH</name>
<dbReference type="PANTHER" id="PTHR24567:SF68">
    <property type="entry name" value="DNA-BINDING TRANSCRIPTIONAL DUAL REGULATOR CRP"/>
    <property type="match status" value="1"/>
</dbReference>
<dbReference type="InterPro" id="IPR036390">
    <property type="entry name" value="WH_DNA-bd_sf"/>
</dbReference>
<dbReference type="EMBL" id="PDVP01000008">
    <property type="protein sequence ID" value="PHP66430.1"/>
    <property type="molecule type" value="Genomic_DNA"/>
</dbReference>
<dbReference type="OrthoDB" id="8068193at2"/>
<proteinExistence type="predicted"/>
<dbReference type="SMART" id="SM00100">
    <property type="entry name" value="cNMP"/>
    <property type="match status" value="1"/>
</dbReference>
<dbReference type="GO" id="GO:0003700">
    <property type="term" value="F:DNA-binding transcription factor activity"/>
    <property type="evidence" value="ECO:0007669"/>
    <property type="project" value="TreeGrafter"/>
</dbReference>
<dbReference type="Pfam" id="PF00027">
    <property type="entry name" value="cNMP_binding"/>
    <property type="match status" value="1"/>
</dbReference>
<dbReference type="InterPro" id="IPR012318">
    <property type="entry name" value="HTH_CRP"/>
</dbReference>
<dbReference type="InterPro" id="IPR000595">
    <property type="entry name" value="cNMP-bd_dom"/>
</dbReference>
<dbReference type="SUPFAM" id="SSF51206">
    <property type="entry name" value="cAMP-binding domain-like"/>
    <property type="match status" value="1"/>
</dbReference>
<dbReference type="PROSITE" id="PS51063">
    <property type="entry name" value="HTH_CRP_2"/>
    <property type="match status" value="1"/>
</dbReference>
<dbReference type="Pfam" id="PF13545">
    <property type="entry name" value="HTH_Crp_2"/>
    <property type="match status" value="1"/>
</dbReference>
<evidence type="ECO:0000259" key="5">
    <source>
        <dbReference type="PROSITE" id="PS51063"/>
    </source>
</evidence>
<evidence type="ECO:0000313" key="7">
    <source>
        <dbReference type="Proteomes" id="UP000221168"/>
    </source>
</evidence>
<dbReference type="PROSITE" id="PS50042">
    <property type="entry name" value="CNMP_BINDING_3"/>
    <property type="match status" value="1"/>
</dbReference>
<gene>
    <name evidence="6" type="ORF">CSC94_14170</name>
</gene>
<organism evidence="6 7">
    <name type="scientific">Zhengella mangrovi</name>
    <dbReference type="NCBI Taxonomy" id="1982044"/>
    <lineage>
        <taxon>Bacteria</taxon>
        <taxon>Pseudomonadati</taxon>
        <taxon>Pseudomonadota</taxon>
        <taxon>Alphaproteobacteria</taxon>
        <taxon>Hyphomicrobiales</taxon>
        <taxon>Notoacmeibacteraceae</taxon>
        <taxon>Zhengella</taxon>
    </lineage>
</organism>
<dbReference type="InterPro" id="IPR014710">
    <property type="entry name" value="RmlC-like_jellyroll"/>
</dbReference>
<dbReference type="GO" id="GO:0005829">
    <property type="term" value="C:cytosol"/>
    <property type="evidence" value="ECO:0007669"/>
    <property type="project" value="TreeGrafter"/>
</dbReference>
<accession>A0A2G1QLV0</accession>
<dbReference type="Gene3D" id="1.10.10.10">
    <property type="entry name" value="Winged helix-like DNA-binding domain superfamily/Winged helix DNA-binding domain"/>
    <property type="match status" value="1"/>
</dbReference>
<keyword evidence="1" id="KW-0805">Transcription regulation</keyword>
<dbReference type="CDD" id="cd00038">
    <property type="entry name" value="CAP_ED"/>
    <property type="match status" value="1"/>
</dbReference>
<feature type="domain" description="HTH crp-type" evidence="5">
    <location>
        <begin position="147"/>
        <end position="217"/>
    </location>
</feature>
<evidence type="ECO:0000313" key="6">
    <source>
        <dbReference type="EMBL" id="PHP66430.1"/>
    </source>
</evidence>
<evidence type="ECO:0000256" key="2">
    <source>
        <dbReference type="ARBA" id="ARBA00023125"/>
    </source>
</evidence>
<dbReference type="SUPFAM" id="SSF46785">
    <property type="entry name" value="Winged helix' DNA-binding domain"/>
    <property type="match status" value="1"/>
</dbReference>
<keyword evidence="2" id="KW-0238">DNA-binding</keyword>
<reference evidence="6 7" key="1">
    <citation type="submission" date="2017-10" db="EMBL/GenBank/DDBJ databases">
        <title>Sedimentibacterium mangrovi gen. nov., sp. nov., a novel member of family Phyllobacteriacea isolated from mangrove sediment.</title>
        <authorList>
            <person name="Liao H."/>
            <person name="Tian Y."/>
        </authorList>
    </citation>
    <scope>NUCLEOTIDE SEQUENCE [LARGE SCALE GENOMIC DNA]</scope>
    <source>
        <strain evidence="6 7">X9-2-2</strain>
    </source>
</reference>
<dbReference type="RefSeq" id="WP_099307010.1">
    <property type="nucleotide sequence ID" value="NZ_PDVP01000008.1"/>
</dbReference>
<evidence type="ECO:0000259" key="4">
    <source>
        <dbReference type="PROSITE" id="PS50042"/>
    </source>
</evidence>